<dbReference type="PROSITE" id="PS01164">
    <property type="entry name" value="COPPER_AMINE_OXID_1"/>
    <property type="match status" value="1"/>
</dbReference>
<gene>
    <name evidence="15" type="ORF">BS50DRAFT_575738</name>
</gene>
<dbReference type="InterPro" id="IPR000269">
    <property type="entry name" value="Cu_amine_oxidase"/>
</dbReference>
<evidence type="ECO:0000256" key="1">
    <source>
        <dbReference type="ARBA" id="ARBA00001935"/>
    </source>
</evidence>
<dbReference type="FunFam" id="2.70.98.20:FF:000001">
    <property type="entry name" value="Amine oxidase"/>
    <property type="match status" value="1"/>
</dbReference>
<dbReference type="AlphaFoldDB" id="A0A2T2NFZ5"/>
<comment type="subunit">
    <text evidence="3">Homodimer.</text>
</comment>
<accession>A0A2T2NFZ5</accession>
<feature type="modified residue" description="2',4',5'-topaquinone" evidence="10">
    <location>
        <position position="413"/>
    </location>
</feature>
<sequence>MSTQPVATSTDQRTSKSVPSHPLAPLSASEITSAAAIIRASWPAHTDLHFKVVTLEEPPKAEVLRYLDAEHTGRPLPSISRKAFLNYYIRNTNKFHEAIVDLTSGRVLHNVLLGPFVHANGDGEEIVAIEKAALQDEGVKAEIAKLKLPEGTVVISDPWIYGSDGIGDEERLYQCFLYLRDPMNSSEADSNHYALPLPISPVISTETMKVIRIDILPTGADNTIKPVEPYKIQPPNEYIPEAQKLRTDLKPLNVIQPEGASFQVTQEGTSSVLSWQKWKFRVGFNQREGMVLYDVRYDNRSLFYRLSLSDMNIPYADPRHPYHKKSAFDLGDAGAGIMANNLKLGCDCLGSIYYLSAVLSDDKGGVVPMDNVVCIHEQDAGIGWKHTNYRTGRAAVVRSRELVLQSIITVSNYEYILAFIFNQAGELDYEIRATGILSTQPIDEGIDVPFGTVVHPGVLAVHHQHIFSLRIDPSLDGENNRLAFDEAFPMPRSEVNPHGTGYFVKETVVEKSGGYDLNTETNRTFKIQNANVRNPINGKPVAYKIQAPPFQKILSDKDSFNYKRAEFSDHNVYVVKYKDGELYAGGKYTNQSRGGTGVRSWAERDEDVKDTDFVLYVQAGINHVPRIEDFPVMPCEILKIHLKPVNFFDKNPALDVPPSEQSFNKSVLVSEQHHQPSVEATIGQDGACCAPKTKL</sequence>
<feature type="domain" description="Copper amine oxidase catalytic" evidence="13">
    <location>
        <begin position="252"/>
        <end position="654"/>
    </location>
</feature>
<dbReference type="Pfam" id="PF01179">
    <property type="entry name" value="Cu_amine_oxid"/>
    <property type="match status" value="1"/>
</dbReference>
<evidence type="ECO:0000256" key="4">
    <source>
        <dbReference type="ARBA" id="ARBA00022723"/>
    </source>
</evidence>
<keyword evidence="8" id="KW-1015">Disulfide bond</keyword>
<keyword evidence="5 9" id="KW-0801">TPQ</keyword>
<evidence type="ECO:0000313" key="16">
    <source>
        <dbReference type="Proteomes" id="UP000240883"/>
    </source>
</evidence>
<organism evidence="15 16">
    <name type="scientific">Corynespora cassiicola Philippines</name>
    <dbReference type="NCBI Taxonomy" id="1448308"/>
    <lineage>
        <taxon>Eukaryota</taxon>
        <taxon>Fungi</taxon>
        <taxon>Dikarya</taxon>
        <taxon>Ascomycota</taxon>
        <taxon>Pezizomycotina</taxon>
        <taxon>Dothideomycetes</taxon>
        <taxon>Pleosporomycetidae</taxon>
        <taxon>Pleosporales</taxon>
        <taxon>Corynesporascaceae</taxon>
        <taxon>Corynespora</taxon>
    </lineage>
</organism>
<name>A0A2T2NFZ5_CORCC</name>
<feature type="domain" description="Copper amine oxidase N2-terminal" evidence="14">
    <location>
        <begin position="21"/>
        <end position="109"/>
    </location>
</feature>
<feature type="region of interest" description="Disordered" evidence="12">
    <location>
        <begin position="1"/>
        <end position="23"/>
    </location>
</feature>
<dbReference type="GO" id="GO:0009308">
    <property type="term" value="P:amine metabolic process"/>
    <property type="evidence" value="ECO:0007669"/>
    <property type="project" value="UniProtKB-UniRule"/>
</dbReference>
<dbReference type="Gene3D" id="2.70.98.20">
    <property type="entry name" value="Copper amine oxidase, catalytic domain"/>
    <property type="match status" value="1"/>
</dbReference>
<dbReference type="STRING" id="1448308.A0A2T2NFZ5"/>
<comment type="PTM">
    <text evidence="10 11">Topaquinone (TPQ) is generated by copper-dependent autoxidation of a specific tyrosyl residue.</text>
</comment>
<evidence type="ECO:0000256" key="3">
    <source>
        <dbReference type="ARBA" id="ARBA00011738"/>
    </source>
</evidence>
<keyword evidence="6 11" id="KW-0560">Oxidoreductase</keyword>
<comment type="similarity">
    <text evidence="2 11">Belongs to the copper/topaquinone oxidase family.</text>
</comment>
<feature type="compositionally biased region" description="Polar residues" evidence="12">
    <location>
        <begin position="1"/>
        <end position="18"/>
    </location>
</feature>
<dbReference type="EMBL" id="KZ678138">
    <property type="protein sequence ID" value="PSN64289.1"/>
    <property type="molecule type" value="Genomic_DNA"/>
</dbReference>
<protein>
    <recommendedName>
        <fullName evidence="11">Amine oxidase</fullName>
        <ecNumber evidence="11">1.4.3.-</ecNumber>
    </recommendedName>
</protein>
<evidence type="ECO:0000256" key="5">
    <source>
        <dbReference type="ARBA" id="ARBA00022772"/>
    </source>
</evidence>
<evidence type="ECO:0000259" key="13">
    <source>
        <dbReference type="Pfam" id="PF01179"/>
    </source>
</evidence>
<dbReference type="Gene3D" id="3.10.450.40">
    <property type="match status" value="2"/>
</dbReference>
<evidence type="ECO:0000256" key="8">
    <source>
        <dbReference type="ARBA" id="ARBA00023157"/>
    </source>
</evidence>
<dbReference type="PANTHER" id="PTHR10638:SF33">
    <property type="entry name" value="AMINE OXIDASE"/>
    <property type="match status" value="1"/>
</dbReference>
<dbReference type="InterPro" id="IPR015798">
    <property type="entry name" value="Cu_amine_oxidase_C"/>
</dbReference>
<dbReference type="OrthoDB" id="5379943at2759"/>
<dbReference type="SUPFAM" id="SSF54416">
    <property type="entry name" value="Amine oxidase N-terminal region"/>
    <property type="match status" value="2"/>
</dbReference>
<comment type="cofactor">
    <cofactor evidence="1">
        <name>Cu cation</name>
        <dbReference type="ChEBI" id="CHEBI:23378"/>
    </cofactor>
</comment>
<dbReference type="SUPFAM" id="SSF49998">
    <property type="entry name" value="Amine oxidase catalytic domain"/>
    <property type="match status" value="1"/>
</dbReference>
<comment type="cofactor">
    <cofactor evidence="11">
        <name>Cu cation</name>
        <dbReference type="ChEBI" id="CHEBI:23378"/>
    </cofactor>
    <text evidence="11">Contains 1 topaquinone per subunit.</text>
</comment>
<dbReference type="GO" id="GO:0048038">
    <property type="term" value="F:quinone binding"/>
    <property type="evidence" value="ECO:0007669"/>
    <property type="project" value="InterPro"/>
</dbReference>
<evidence type="ECO:0000256" key="12">
    <source>
        <dbReference type="SAM" id="MobiDB-lite"/>
    </source>
</evidence>
<dbReference type="EC" id="1.4.3.-" evidence="11"/>
<dbReference type="InterPro" id="IPR015800">
    <property type="entry name" value="Cu_amine_oxidase_N2"/>
</dbReference>
<dbReference type="PANTHER" id="PTHR10638">
    <property type="entry name" value="COPPER AMINE OXIDASE"/>
    <property type="match status" value="1"/>
</dbReference>
<dbReference type="Pfam" id="PF02727">
    <property type="entry name" value="Cu_amine_oxidN2"/>
    <property type="match status" value="1"/>
</dbReference>
<feature type="active site" description="Proton acceptor" evidence="9">
    <location>
        <position position="329"/>
    </location>
</feature>
<dbReference type="Proteomes" id="UP000240883">
    <property type="component" value="Unassembled WGS sequence"/>
</dbReference>
<evidence type="ECO:0000256" key="9">
    <source>
        <dbReference type="PIRSR" id="PIRSR600269-50"/>
    </source>
</evidence>
<dbReference type="InterPro" id="IPR049948">
    <property type="entry name" value="Cu_Am_ox_TPQ-bd"/>
</dbReference>
<feature type="active site" description="Proton acceptor" evidence="9">
    <location>
        <position position="413"/>
    </location>
</feature>
<evidence type="ECO:0000256" key="6">
    <source>
        <dbReference type="ARBA" id="ARBA00023002"/>
    </source>
</evidence>
<keyword evidence="16" id="KW-1185">Reference proteome</keyword>
<dbReference type="InterPro" id="IPR036460">
    <property type="entry name" value="Cu_amine_oxidase_C_sf"/>
</dbReference>
<evidence type="ECO:0000256" key="10">
    <source>
        <dbReference type="PIRSR" id="PIRSR600269-51"/>
    </source>
</evidence>
<reference evidence="15 16" key="1">
    <citation type="journal article" date="2018" name="Front. Microbiol.">
        <title>Genome-Wide Analysis of Corynespora cassiicola Leaf Fall Disease Putative Effectors.</title>
        <authorList>
            <person name="Lopez D."/>
            <person name="Ribeiro S."/>
            <person name="Label P."/>
            <person name="Fumanal B."/>
            <person name="Venisse J.S."/>
            <person name="Kohler A."/>
            <person name="de Oliveira R.R."/>
            <person name="Labutti K."/>
            <person name="Lipzen A."/>
            <person name="Lail K."/>
            <person name="Bauer D."/>
            <person name="Ohm R.A."/>
            <person name="Barry K.W."/>
            <person name="Spatafora J."/>
            <person name="Grigoriev I.V."/>
            <person name="Martin F.M."/>
            <person name="Pujade-Renaud V."/>
        </authorList>
    </citation>
    <scope>NUCLEOTIDE SEQUENCE [LARGE SCALE GENOMIC DNA]</scope>
    <source>
        <strain evidence="15 16">Philippines</strain>
    </source>
</reference>
<evidence type="ECO:0000313" key="15">
    <source>
        <dbReference type="EMBL" id="PSN64289.1"/>
    </source>
</evidence>
<evidence type="ECO:0000256" key="7">
    <source>
        <dbReference type="ARBA" id="ARBA00023008"/>
    </source>
</evidence>
<proteinExistence type="inferred from homology"/>
<keyword evidence="4 11" id="KW-0479">Metal-binding</keyword>
<evidence type="ECO:0000256" key="2">
    <source>
        <dbReference type="ARBA" id="ARBA00007983"/>
    </source>
</evidence>
<dbReference type="GO" id="GO:0005507">
    <property type="term" value="F:copper ion binding"/>
    <property type="evidence" value="ECO:0007669"/>
    <property type="project" value="InterPro"/>
</dbReference>
<evidence type="ECO:0000259" key="14">
    <source>
        <dbReference type="Pfam" id="PF02727"/>
    </source>
</evidence>
<keyword evidence="7 11" id="KW-0186">Copper</keyword>
<dbReference type="GO" id="GO:0008131">
    <property type="term" value="F:primary methylamine oxidase activity"/>
    <property type="evidence" value="ECO:0007669"/>
    <property type="project" value="InterPro"/>
</dbReference>
<dbReference type="InterPro" id="IPR016182">
    <property type="entry name" value="Cu_amine_oxidase_N-reg"/>
</dbReference>
<evidence type="ECO:0000256" key="11">
    <source>
        <dbReference type="RuleBase" id="RU000672"/>
    </source>
</evidence>